<dbReference type="OrthoDB" id="5135333at2759"/>
<proteinExistence type="predicted"/>
<dbReference type="EMBL" id="ML736785">
    <property type="protein sequence ID" value="KAE8402652.1"/>
    <property type="molecule type" value="Genomic_DNA"/>
</dbReference>
<accession>A0A5N7D889</accession>
<dbReference type="Proteomes" id="UP000325579">
    <property type="component" value="Unassembled WGS sequence"/>
</dbReference>
<organism evidence="1 2">
    <name type="scientific">Aspergillus pseudonomiae</name>
    <dbReference type="NCBI Taxonomy" id="1506151"/>
    <lineage>
        <taxon>Eukaryota</taxon>
        <taxon>Fungi</taxon>
        <taxon>Dikarya</taxon>
        <taxon>Ascomycota</taxon>
        <taxon>Pezizomycotina</taxon>
        <taxon>Eurotiomycetes</taxon>
        <taxon>Eurotiomycetidae</taxon>
        <taxon>Eurotiales</taxon>
        <taxon>Aspergillaceae</taxon>
        <taxon>Aspergillus</taxon>
        <taxon>Aspergillus subgen. Circumdati</taxon>
    </lineage>
</organism>
<dbReference type="GeneID" id="43672189"/>
<sequence length="221" mass="25024">MSDSDELCSNCTKVDFYTLFTGPRHFPGDGFDQRARVNLGTLAETKANTRCPACRLVIHDLYAGGQLTHPWEHCGDEVDPSQVQVVAVPMRGDYYEDMKYSDAKRNDMLAKNLQIRLSELEGCSPDLTRRIRRHQIGPGIRLLSPDSVVPERTLINGFQATDRENNLTHTRVDEDMSEEPGAQLAAARLDNIRFIDVAERKLVERKLTEVPYAALSYVWTQ</sequence>
<evidence type="ECO:0000313" key="2">
    <source>
        <dbReference type="Proteomes" id="UP000325579"/>
    </source>
</evidence>
<dbReference type="AlphaFoldDB" id="A0A5N7D889"/>
<protein>
    <submittedName>
        <fullName evidence="1">Uncharacterized protein</fullName>
    </submittedName>
</protein>
<accession>A0A5N6I789</accession>
<reference evidence="1 2" key="1">
    <citation type="submission" date="2019-04" db="EMBL/GenBank/DDBJ databases">
        <authorList>
            <consortium name="DOE Joint Genome Institute"/>
            <person name="Mondo S."/>
            <person name="Kjaerbolling I."/>
            <person name="Vesth T."/>
            <person name="Frisvad J.C."/>
            <person name="Nybo J.L."/>
            <person name="Theobald S."/>
            <person name="Kildgaard S."/>
            <person name="Isbrandt T."/>
            <person name="Kuo A."/>
            <person name="Sato A."/>
            <person name="Lyhne E.K."/>
            <person name="Kogle M.E."/>
            <person name="Wiebenga A."/>
            <person name="Kun R.S."/>
            <person name="Lubbers R.J."/>
            <person name="Makela M.R."/>
            <person name="Barry K."/>
            <person name="Chovatia M."/>
            <person name="Clum A."/>
            <person name="Daum C."/>
            <person name="Haridas S."/>
            <person name="He G."/>
            <person name="LaButti K."/>
            <person name="Lipzen A."/>
            <person name="Riley R."/>
            <person name="Salamov A."/>
            <person name="Simmons B.A."/>
            <person name="Magnuson J.K."/>
            <person name="Henrissat B."/>
            <person name="Mortensen U.H."/>
            <person name="Larsen T.O."/>
            <person name="Devries R.P."/>
            <person name="Grigoriev I.V."/>
            <person name="Machida M."/>
            <person name="Baker S.E."/>
            <person name="Andersen M.R."/>
            <person name="Cantor M.N."/>
            <person name="Hua S.X."/>
        </authorList>
    </citation>
    <scope>NUCLEOTIDE SEQUENCE [LARGE SCALE GENOMIC DNA]</scope>
    <source>
        <strain evidence="1 2">CBS 119388</strain>
    </source>
</reference>
<keyword evidence="2" id="KW-1185">Reference proteome</keyword>
<gene>
    <name evidence="1" type="ORF">BDV37DRAFT_284458</name>
</gene>
<evidence type="ECO:0000313" key="1">
    <source>
        <dbReference type="EMBL" id="KAE8402652.1"/>
    </source>
</evidence>
<dbReference type="RefSeq" id="XP_031939971.1">
    <property type="nucleotide sequence ID" value="XM_032087498.1"/>
</dbReference>
<name>A0A5N7D889_9EURO</name>